<dbReference type="Gene3D" id="1.10.472.10">
    <property type="entry name" value="Cyclin-like"/>
    <property type="match status" value="2"/>
</dbReference>
<keyword evidence="6" id="KW-1185">Reference proteome</keyword>
<organism evidence="5 6">
    <name type="scientific">Zingiber officinale</name>
    <name type="common">Ginger</name>
    <name type="synonym">Amomum zingiber</name>
    <dbReference type="NCBI Taxonomy" id="94328"/>
    <lineage>
        <taxon>Eukaryota</taxon>
        <taxon>Viridiplantae</taxon>
        <taxon>Streptophyta</taxon>
        <taxon>Embryophyta</taxon>
        <taxon>Tracheophyta</taxon>
        <taxon>Spermatophyta</taxon>
        <taxon>Magnoliopsida</taxon>
        <taxon>Liliopsida</taxon>
        <taxon>Zingiberales</taxon>
        <taxon>Zingiberaceae</taxon>
        <taxon>Zingiber</taxon>
    </lineage>
</organism>
<evidence type="ECO:0000313" key="5">
    <source>
        <dbReference type="EMBL" id="KAG6477862.1"/>
    </source>
</evidence>
<comment type="caution">
    <text evidence="5">The sequence shown here is derived from an EMBL/GenBank/DDBJ whole genome shotgun (WGS) entry which is preliminary data.</text>
</comment>
<dbReference type="Pfam" id="PF00134">
    <property type="entry name" value="Cyclin_N"/>
    <property type="match status" value="1"/>
</dbReference>
<evidence type="ECO:0000256" key="3">
    <source>
        <dbReference type="SAM" id="MobiDB-lite"/>
    </source>
</evidence>
<evidence type="ECO:0000259" key="4">
    <source>
        <dbReference type="Pfam" id="PF00134"/>
    </source>
</evidence>
<dbReference type="AlphaFoldDB" id="A0A8J5EYX8"/>
<dbReference type="GO" id="GO:0051301">
    <property type="term" value="P:cell division"/>
    <property type="evidence" value="ECO:0007669"/>
    <property type="project" value="UniProtKB-KW"/>
</dbReference>
<dbReference type="EMBL" id="JACMSC010000017">
    <property type="protein sequence ID" value="KAG6477862.1"/>
    <property type="molecule type" value="Genomic_DNA"/>
</dbReference>
<name>A0A8J5EYX8_ZINOF</name>
<dbReference type="InterPro" id="IPR006671">
    <property type="entry name" value="Cyclin_N"/>
</dbReference>
<dbReference type="PANTHER" id="PTHR10177">
    <property type="entry name" value="CYCLINS"/>
    <property type="match status" value="1"/>
</dbReference>
<dbReference type="SUPFAM" id="SSF47954">
    <property type="entry name" value="Cyclin-like"/>
    <property type="match status" value="1"/>
</dbReference>
<keyword evidence="1" id="KW-0132">Cell division</keyword>
<keyword evidence="2" id="KW-0131">Cell cycle</keyword>
<gene>
    <name evidence="5" type="ORF">ZIOFF_061294</name>
</gene>
<feature type="domain" description="Cyclin N-terminal" evidence="4">
    <location>
        <begin position="91"/>
        <end position="214"/>
    </location>
</feature>
<evidence type="ECO:0000256" key="1">
    <source>
        <dbReference type="ARBA" id="ARBA00022618"/>
    </source>
</evidence>
<reference evidence="5 6" key="1">
    <citation type="submission" date="2020-08" db="EMBL/GenBank/DDBJ databases">
        <title>Plant Genome Project.</title>
        <authorList>
            <person name="Zhang R.-G."/>
        </authorList>
    </citation>
    <scope>NUCLEOTIDE SEQUENCE [LARGE SCALE GENOMIC DNA]</scope>
    <source>
        <tissue evidence="5">Rhizome</tissue>
    </source>
</reference>
<proteinExistence type="predicted"/>
<protein>
    <recommendedName>
        <fullName evidence="4">Cyclin N-terminal domain-containing protein</fullName>
    </recommendedName>
</protein>
<dbReference type="InterPro" id="IPR039361">
    <property type="entry name" value="Cyclin"/>
</dbReference>
<accession>A0A8J5EYX8</accession>
<sequence length="362" mass="40192">MKPRTKQSCTCRFKASTCRKLSRAIAVPFFCMYLMEDSILCLLCDEEPFFGTPIASPQTSPQLASSALSKSPSPPIVSRAETESFFLDLLEREHIYAPCRGYRERLHQTSDLPLARTRAIRYVISVRRLNLGVGTAFNAVNYLDRFISMNSSVKWEEWMTELLSIACLSIASKMDEASVPPLHDLQMDDLARSFEPTTIQQMELTVLKRLDWRLACVTPYTYLEAVAWDSQLHRACAVELLVAALLDARFLGFNASSVAVSALKAGEGGGAAALALLSIEADAKVGRQVNEVAECQRMMRDLETTTTDVSIFLHSPKAAISMQTAPESSALSFSTAPELQGPVLKKQKREEIDDDPRRIKIS</sequence>
<evidence type="ECO:0000313" key="6">
    <source>
        <dbReference type="Proteomes" id="UP000734854"/>
    </source>
</evidence>
<evidence type="ECO:0000256" key="2">
    <source>
        <dbReference type="ARBA" id="ARBA00023306"/>
    </source>
</evidence>
<feature type="region of interest" description="Disordered" evidence="3">
    <location>
        <begin position="341"/>
        <end position="362"/>
    </location>
</feature>
<dbReference type="InterPro" id="IPR036915">
    <property type="entry name" value="Cyclin-like_sf"/>
</dbReference>
<feature type="compositionally biased region" description="Basic and acidic residues" evidence="3">
    <location>
        <begin position="348"/>
        <end position="362"/>
    </location>
</feature>
<dbReference type="Proteomes" id="UP000734854">
    <property type="component" value="Unassembled WGS sequence"/>
</dbReference>